<dbReference type="Pfam" id="PF04321">
    <property type="entry name" value="RmlD_sub_bind"/>
    <property type="match status" value="1"/>
</dbReference>
<comment type="caution">
    <text evidence="8">The sequence shown here is derived from an EMBL/GenBank/DDBJ whole genome shotgun (WGS) entry which is preliminary data.</text>
</comment>
<comment type="catalytic activity">
    <reaction evidence="5 6">
        <text>dTDP-beta-L-rhamnose + NADP(+) = dTDP-4-dehydro-beta-L-rhamnose + NADPH + H(+)</text>
        <dbReference type="Rhea" id="RHEA:21796"/>
        <dbReference type="ChEBI" id="CHEBI:15378"/>
        <dbReference type="ChEBI" id="CHEBI:57510"/>
        <dbReference type="ChEBI" id="CHEBI:57783"/>
        <dbReference type="ChEBI" id="CHEBI:58349"/>
        <dbReference type="ChEBI" id="CHEBI:62830"/>
        <dbReference type="EC" id="1.1.1.133"/>
    </reaction>
</comment>
<dbReference type="InterPro" id="IPR005913">
    <property type="entry name" value="dTDP_dehydrorham_reduct"/>
</dbReference>
<feature type="domain" description="RmlD-like substrate binding" evidence="7">
    <location>
        <begin position="4"/>
        <end position="278"/>
    </location>
</feature>
<keyword evidence="9" id="KW-1185">Reference proteome</keyword>
<evidence type="ECO:0000256" key="5">
    <source>
        <dbReference type="ARBA" id="ARBA00048200"/>
    </source>
</evidence>
<comment type="pathway">
    <text evidence="1 6">Carbohydrate biosynthesis; dTDP-L-rhamnose biosynthesis.</text>
</comment>
<dbReference type="PANTHER" id="PTHR10491:SF4">
    <property type="entry name" value="METHIONINE ADENOSYLTRANSFERASE 2 SUBUNIT BETA"/>
    <property type="match status" value="1"/>
</dbReference>
<evidence type="ECO:0000313" key="9">
    <source>
        <dbReference type="Proteomes" id="UP000619761"/>
    </source>
</evidence>
<evidence type="ECO:0000313" key="8">
    <source>
        <dbReference type="EMBL" id="GGY61323.1"/>
    </source>
</evidence>
<dbReference type="EC" id="1.1.1.133" evidence="3 6"/>
<proteinExistence type="inferred from homology"/>
<keyword evidence="6" id="KW-0560">Oxidoreductase</keyword>
<accession>A0ABQ3APC7</accession>
<gene>
    <name evidence="8" type="ORF">GCM10011613_00890</name>
</gene>
<organism evidence="8 9">
    <name type="scientific">Cellvibrio zantedeschiae</name>
    <dbReference type="NCBI Taxonomy" id="1237077"/>
    <lineage>
        <taxon>Bacteria</taxon>
        <taxon>Pseudomonadati</taxon>
        <taxon>Pseudomonadota</taxon>
        <taxon>Gammaproteobacteria</taxon>
        <taxon>Cellvibrionales</taxon>
        <taxon>Cellvibrionaceae</taxon>
        <taxon>Cellvibrio</taxon>
    </lineage>
</organism>
<name>A0ABQ3APC7_9GAMM</name>
<evidence type="ECO:0000256" key="4">
    <source>
        <dbReference type="ARBA" id="ARBA00017099"/>
    </source>
</evidence>
<evidence type="ECO:0000256" key="3">
    <source>
        <dbReference type="ARBA" id="ARBA00012929"/>
    </source>
</evidence>
<comment type="cofactor">
    <cofactor evidence="6">
        <name>Mg(2+)</name>
        <dbReference type="ChEBI" id="CHEBI:18420"/>
    </cofactor>
    <text evidence="6">Binds 1 Mg(2+) ion per monomer.</text>
</comment>
<evidence type="ECO:0000256" key="2">
    <source>
        <dbReference type="ARBA" id="ARBA00010944"/>
    </source>
</evidence>
<dbReference type="InterPro" id="IPR029903">
    <property type="entry name" value="RmlD-like-bd"/>
</dbReference>
<dbReference type="PANTHER" id="PTHR10491">
    <property type="entry name" value="DTDP-4-DEHYDRORHAMNOSE REDUCTASE"/>
    <property type="match status" value="1"/>
</dbReference>
<dbReference type="EMBL" id="BMYZ01000001">
    <property type="protein sequence ID" value="GGY61323.1"/>
    <property type="molecule type" value="Genomic_DNA"/>
</dbReference>
<evidence type="ECO:0000256" key="6">
    <source>
        <dbReference type="RuleBase" id="RU364082"/>
    </source>
</evidence>
<comment type="similarity">
    <text evidence="2 6">Belongs to the dTDP-4-dehydrorhamnose reductase family.</text>
</comment>
<dbReference type="Gene3D" id="3.40.50.720">
    <property type="entry name" value="NAD(P)-binding Rossmann-like Domain"/>
    <property type="match status" value="1"/>
</dbReference>
<evidence type="ECO:0000259" key="7">
    <source>
        <dbReference type="Pfam" id="PF04321"/>
    </source>
</evidence>
<dbReference type="Proteomes" id="UP000619761">
    <property type="component" value="Unassembled WGS sequence"/>
</dbReference>
<comment type="function">
    <text evidence="6">Catalyzes the reduction of dTDP-6-deoxy-L-lyxo-4-hexulose to yield dTDP-L-rhamnose.</text>
</comment>
<dbReference type="RefSeq" id="WP_189415011.1">
    <property type="nucleotide sequence ID" value="NZ_BMYZ01000001.1"/>
</dbReference>
<sequence length="287" mass="31652">MSLKIIVTDTQSALGQTLEHDLEREQCQLLSPKIHWEDAAAAREYLVQHKPDIVINTLAWEEIPSAEQQALIPIVAANIASACASLGVPLIHFSSYQVFGVDNKSSHSEKDIPAPVSAEGRAFFAAEQAIEHSAARYIILRLGWIIGSIGNNHLTRLLTAIQTQQPITLNTRLRGAPTLLSDVVRVCVALVKQISCGSDNWGVMHYCSGDALNEAEFGEQLVQLLAQQQLLKHDANFTLIDSTPTTEPLSAVLGCRRIRDSFGVQARPWRPSLLPLVKQWFHNQANQ</sequence>
<keyword evidence="6" id="KW-0521">NADP</keyword>
<reference evidence="9" key="1">
    <citation type="journal article" date="2019" name="Int. J. Syst. Evol. Microbiol.">
        <title>The Global Catalogue of Microorganisms (GCM) 10K type strain sequencing project: providing services to taxonomists for standard genome sequencing and annotation.</title>
        <authorList>
            <consortium name="The Broad Institute Genomics Platform"/>
            <consortium name="The Broad Institute Genome Sequencing Center for Infectious Disease"/>
            <person name="Wu L."/>
            <person name="Ma J."/>
        </authorList>
    </citation>
    <scope>NUCLEOTIDE SEQUENCE [LARGE SCALE GENOMIC DNA]</scope>
    <source>
        <strain evidence="9">KCTC 32239</strain>
    </source>
</reference>
<dbReference type="InterPro" id="IPR036291">
    <property type="entry name" value="NAD(P)-bd_dom_sf"/>
</dbReference>
<evidence type="ECO:0000256" key="1">
    <source>
        <dbReference type="ARBA" id="ARBA00004781"/>
    </source>
</evidence>
<dbReference type="SUPFAM" id="SSF51735">
    <property type="entry name" value="NAD(P)-binding Rossmann-fold domains"/>
    <property type="match status" value="1"/>
</dbReference>
<dbReference type="Gene3D" id="3.90.25.10">
    <property type="entry name" value="UDP-galactose 4-epimerase, domain 1"/>
    <property type="match status" value="1"/>
</dbReference>
<protein>
    <recommendedName>
        <fullName evidence="4 6">dTDP-4-dehydrorhamnose reductase</fullName>
        <ecNumber evidence="3 6">1.1.1.133</ecNumber>
    </recommendedName>
</protein>